<keyword evidence="3" id="KW-1185">Reference proteome</keyword>
<feature type="compositionally biased region" description="Low complexity" evidence="1">
    <location>
        <begin position="52"/>
        <end position="68"/>
    </location>
</feature>
<evidence type="ECO:0000313" key="2">
    <source>
        <dbReference type="EMBL" id="ODM87217.1"/>
    </source>
</evidence>
<evidence type="ECO:0000256" key="1">
    <source>
        <dbReference type="SAM" id="MobiDB-lite"/>
    </source>
</evidence>
<comment type="caution">
    <text evidence="2">The sequence shown here is derived from an EMBL/GenBank/DDBJ whole genome shotgun (WGS) entry which is preliminary data.</text>
</comment>
<organism evidence="2 3">
    <name type="scientific">Orchesella cincta</name>
    <name type="common">Springtail</name>
    <name type="synonym">Podura cincta</name>
    <dbReference type="NCBI Taxonomy" id="48709"/>
    <lineage>
        <taxon>Eukaryota</taxon>
        <taxon>Metazoa</taxon>
        <taxon>Ecdysozoa</taxon>
        <taxon>Arthropoda</taxon>
        <taxon>Hexapoda</taxon>
        <taxon>Collembola</taxon>
        <taxon>Entomobryomorpha</taxon>
        <taxon>Entomobryoidea</taxon>
        <taxon>Orchesellidae</taxon>
        <taxon>Orchesellinae</taxon>
        <taxon>Orchesella</taxon>
    </lineage>
</organism>
<protein>
    <submittedName>
        <fullName evidence="2">Uncharacterized protein</fullName>
    </submittedName>
</protein>
<dbReference type="Proteomes" id="UP000094527">
    <property type="component" value="Unassembled WGS sequence"/>
</dbReference>
<accession>A0A1D2M2M0</accession>
<feature type="region of interest" description="Disordered" evidence="1">
    <location>
        <begin position="40"/>
        <end position="68"/>
    </location>
</feature>
<reference evidence="2 3" key="1">
    <citation type="journal article" date="2016" name="Genome Biol. Evol.">
        <title>Gene Family Evolution Reflects Adaptation to Soil Environmental Stressors in the Genome of the Collembolan Orchesella cincta.</title>
        <authorList>
            <person name="Faddeeva-Vakhrusheva A."/>
            <person name="Derks M.F."/>
            <person name="Anvar S.Y."/>
            <person name="Agamennone V."/>
            <person name="Suring W."/>
            <person name="Smit S."/>
            <person name="van Straalen N.M."/>
            <person name="Roelofs D."/>
        </authorList>
    </citation>
    <scope>NUCLEOTIDE SEQUENCE [LARGE SCALE GENOMIC DNA]</scope>
    <source>
        <tissue evidence="2">Mixed pool</tissue>
    </source>
</reference>
<proteinExistence type="predicted"/>
<dbReference type="EMBL" id="LJIJ01005870">
    <property type="protein sequence ID" value="ODM87217.1"/>
    <property type="molecule type" value="Genomic_DNA"/>
</dbReference>
<evidence type="ECO:0000313" key="3">
    <source>
        <dbReference type="Proteomes" id="UP000094527"/>
    </source>
</evidence>
<dbReference type="AlphaFoldDB" id="A0A1D2M2M0"/>
<gene>
    <name evidence="2" type="ORF">Ocin01_19465</name>
</gene>
<name>A0A1D2M2M0_ORCCI</name>
<sequence>MWLIAVSLGEGKLLKKLHHVASSQGDGIVATEAAFRIMARKTRSSSSERGRSSSPSGSTCSCHTSSSGMSVLQSVSGVITQCLSLYQELI</sequence>